<accession>A0ACC2B6T6</accession>
<protein>
    <submittedName>
        <fullName evidence="1">Uncharacterized protein</fullName>
    </submittedName>
</protein>
<evidence type="ECO:0000313" key="1">
    <source>
        <dbReference type="EMBL" id="KAJ7525412.1"/>
    </source>
</evidence>
<evidence type="ECO:0000313" key="2">
    <source>
        <dbReference type="Proteomes" id="UP001162992"/>
    </source>
</evidence>
<keyword evidence="2" id="KW-1185">Reference proteome</keyword>
<name>A0ACC2B6T6_DIPCM</name>
<proteinExistence type="predicted"/>
<reference evidence="2" key="1">
    <citation type="journal article" date="2024" name="Proc. Natl. Acad. Sci. U.S.A.">
        <title>Extraordinary preservation of gene collinearity over three hundred million years revealed in homosporous lycophytes.</title>
        <authorList>
            <person name="Li C."/>
            <person name="Wickell D."/>
            <person name="Kuo L.Y."/>
            <person name="Chen X."/>
            <person name="Nie B."/>
            <person name="Liao X."/>
            <person name="Peng D."/>
            <person name="Ji J."/>
            <person name="Jenkins J."/>
            <person name="Williams M."/>
            <person name="Shu S."/>
            <person name="Plott C."/>
            <person name="Barry K."/>
            <person name="Rajasekar S."/>
            <person name="Grimwood J."/>
            <person name="Han X."/>
            <person name="Sun S."/>
            <person name="Hou Z."/>
            <person name="He W."/>
            <person name="Dai G."/>
            <person name="Sun C."/>
            <person name="Schmutz J."/>
            <person name="Leebens-Mack J.H."/>
            <person name="Li F.W."/>
            <person name="Wang L."/>
        </authorList>
    </citation>
    <scope>NUCLEOTIDE SEQUENCE [LARGE SCALE GENOMIC DNA]</scope>
    <source>
        <strain evidence="2">cv. PW_Plant_1</strain>
    </source>
</reference>
<comment type="caution">
    <text evidence="1">The sequence shown here is derived from an EMBL/GenBank/DDBJ whole genome shotgun (WGS) entry which is preliminary data.</text>
</comment>
<gene>
    <name evidence="1" type="ORF">O6H91_17G049700</name>
</gene>
<sequence>MIGIIAPYPLSSLLLHYHNCTKAFQLQLTFSASSKPSGLAVVHLARAAKQTTFTRKTRIVAQNADAAAAAESKGAMGWVEFPRMSGASLLLMESVAESMEKELGSGLNPSRTPADVSYFKNSEGNAEGSINIRSGKEGSKIDFVLGSWLSCNLPFGSLHISTLIAMLGPDTDAPHLLFEFIQNGQDSLVLVFDLLPRKDLVLEPEYLQRFYEETRLEAIRQELENAPESERYISSSLYVRSVVSPTALLFKVNGISPSGKPIEGGIERVISELLHPAVKKAFGVWLQSFQTLGRQVTEQERSFLVKRDEQIMSKGVEVDLSANMPRLFGQKIADRVVAAFRKRE</sequence>
<organism evidence="1 2">
    <name type="scientific">Diphasiastrum complanatum</name>
    <name type="common">Issler's clubmoss</name>
    <name type="synonym">Lycopodium complanatum</name>
    <dbReference type="NCBI Taxonomy" id="34168"/>
    <lineage>
        <taxon>Eukaryota</taxon>
        <taxon>Viridiplantae</taxon>
        <taxon>Streptophyta</taxon>
        <taxon>Embryophyta</taxon>
        <taxon>Tracheophyta</taxon>
        <taxon>Lycopodiopsida</taxon>
        <taxon>Lycopodiales</taxon>
        <taxon>Lycopodiaceae</taxon>
        <taxon>Lycopodioideae</taxon>
        <taxon>Diphasiastrum</taxon>
    </lineage>
</organism>
<dbReference type="Proteomes" id="UP001162992">
    <property type="component" value="Chromosome 17"/>
</dbReference>
<dbReference type="EMBL" id="CM055108">
    <property type="protein sequence ID" value="KAJ7525412.1"/>
    <property type="molecule type" value="Genomic_DNA"/>
</dbReference>